<dbReference type="PANTHER" id="PTHR11060">
    <property type="entry name" value="PROTEIN MEMO1"/>
    <property type="match status" value="1"/>
</dbReference>
<dbReference type="Pfam" id="PF01875">
    <property type="entry name" value="Memo"/>
    <property type="match status" value="2"/>
</dbReference>
<comment type="similarity">
    <text evidence="1">Belongs to the MEMO1 family.</text>
</comment>
<dbReference type="Gene3D" id="3.40.830.10">
    <property type="entry name" value="LigB-like"/>
    <property type="match status" value="2"/>
</dbReference>
<dbReference type="InterPro" id="IPR002737">
    <property type="entry name" value="MEMO1_fam"/>
</dbReference>
<accession>A0A5A8DD08</accession>
<dbReference type="Proteomes" id="UP000324907">
    <property type="component" value="Unassembled WGS sequence"/>
</dbReference>
<reference evidence="2 3" key="1">
    <citation type="submission" date="2019-07" db="EMBL/GenBank/DDBJ databases">
        <title>Genomes of Cafeteria roenbergensis.</title>
        <authorList>
            <person name="Fischer M.G."/>
            <person name="Hackl T."/>
            <person name="Roman M."/>
        </authorList>
    </citation>
    <scope>NUCLEOTIDE SEQUENCE [LARGE SCALE GENOMIC DNA]</scope>
    <source>
        <strain evidence="2 3">RCC970-E3</strain>
    </source>
</reference>
<evidence type="ECO:0008006" key="4">
    <source>
        <dbReference type="Google" id="ProtNLM"/>
    </source>
</evidence>
<organism evidence="2 3">
    <name type="scientific">Cafeteria roenbergensis</name>
    <name type="common">Marine flagellate</name>
    <dbReference type="NCBI Taxonomy" id="33653"/>
    <lineage>
        <taxon>Eukaryota</taxon>
        <taxon>Sar</taxon>
        <taxon>Stramenopiles</taxon>
        <taxon>Bigyra</taxon>
        <taxon>Opalozoa</taxon>
        <taxon>Bicosoecida</taxon>
        <taxon>Cafeteriaceae</taxon>
        <taxon>Cafeteria</taxon>
    </lineage>
</organism>
<sequence length="258" mass="26292">MAARRVRAAAHAGLWYTANPAALAAMVDECLSAGASLPAGAGPPVALVGPHAGFSYCGTVLGSTYKHLPADCKRVVIMGRRTTSVAAGMASAPSVVPIVIGGATGKHHRDIARAIAPLLRTPGTVLAVSTDFCHWGRRFEFTHGLEDRTKAVHESIRSLDMAGMSALSSLRPDAFAEYMAKTGNTICGRHPLSVMLQAVAAEALPSGGALHWLAYDQSGKALGKDDSSVSYAAGVLTGPAPAAAAAAGRGTEPTAASP</sequence>
<evidence type="ECO:0000256" key="1">
    <source>
        <dbReference type="ARBA" id="ARBA00006315"/>
    </source>
</evidence>
<proteinExistence type="inferred from homology"/>
<dbReference type="PANTHER" id="PTHR11060:SF0">
    <property type="entry name" value="PROTEIN MEMO1"/>
    <property type="match status" value="1"/>
</dbReference>
<gene>
    <name evidence="2" type="ORF">FNF28_04365</name>
</gene>
<dbReference type="EMBL" id="VLTL01000070">
    <property type="protein sequence ID" value="KAA0163215.1"/>
    <property type="molecule type" value="Genomic_DNA"/>
</dbReference>
<dbReference type="AlphaFoldDB" id="A0A5A8DD08"/>
<evidence type="ECO:0000313" key="3">
    <source>
        <dbReference type="Proteomes" id="UP000324907"/>
    </source>
</evidence>
<name>A0A5A8DD08_CAFRO</name>
<protein>
    <recommendedName>
        <fullName evidence="4">AmmeMemoRadiSam system protein B</fullName>
    </recommendedName>
</protein>
<evidence type="ECO:0000313" key="2">
    <source>
        <dbReference type="EMBL" id="KAA0163215.1"/>
    </source>
</evidence>
<dbReference type="CDD" id="cd07361">
    <property type="entry name" value="MEMO_like"/>
    <property type="match status" value="1"/>
</dbReference>
<dbReference type="NCBIfam" id="TIGR04336">
    <property type="entry name" value="AmmeMemoSam_B"/>
    <property type="match status" value="2"/>
</dbReference>
<comment type="caution">
    <text evidence="2">The sequence shown here is derived from an EMBL/GenBank/DDBJ whole genome shotgun (WGS) entry which is preliminary data.</text>
</comment>